<dbReference type="SUPFAM" id="SSF48334">
    <property type="entry name" value="DNA repair protein MutS, domain III"/>
    <property type="match status" value="1"/>
</dbReference>
<dbReference type="Proteomes" id="UP000707206">
    <property type="component" value="Unassembled WGS sequence"/>
</dbReference>
<organism evidence="7 8">
    <name type="scientific">Pelagihabitans pacificus</name>
    <dbReference type="NCBI Taxonomy" id="2696054"/>
    <lineage>
        <taxon>Bacteria</taxon>
        <taxon>Pseudomonadati</taxon>
        <taxon>Bacteroidota</taxon>
        <taxon>Flavobacteriia</taxon>
        <taxon>Flavobacteriales</taxon>
        <taxon>Flavobacteriaceae</taxon>
        <taxon>Pelagihabitans</taxon>
    </lineage>
</organism>
<name>A0A967E6V8_9FLAO</name>
<evidence type="ECO:0000259" key="6">
    <source>
        <dbReference type="SMART" id="SM00534"/>
    </source>
</evidence>
<dbReference type="InterPro" id="IPR036187">
    <property type="entry name" value="DNA_mismatch_repair_MutS_sf"/>
</dbReference>
<keyword evidence="1" id="KW-0547">Nucleotide-binding</keyword>
<dbReference type="InterPro" id="IPR000432">
    <property type="entry name" value="DNA_mismatch_repair_MutS_C"/>
</dbReference>
<gene>
    <name evidence="7" type="ORF">FK220_011800</name>
</gene>
<dbReference type="InterPro" id="IPR005747">
    <property type="entry name" value="MutS2"/>
</dbReference>
<keyword evidence="4" id="KW-0175">Coiled coil</keyword>
<dbReference type="SMART" id="SM00533">
    <property type="entry name" value="MUTSd"/>
    <property type="match status" value="1"/>
</dbReference>
<feature type="domain" description="DNA mismatch repair proteins mutS family" evidence="6">
    <location>
        <begin position="335"/>
        <end position="520"/>
    </location>
</feature>
<evidence type="ECO:0000259" key="5">
    <source>
        <dbReference type="SMART" id="SM00533"/>
    </source>
</evidence>
<keyword evidence="3" id="KW-0238">DNA-binding</keyword>
<dbReference type="GO" id="GO:0004519">
    <property type="term" value="F:endonuclease activity"/>
    <property type="evidence" value="ECO:0007669"/>
    <property type="project" value="InterPro"/>
</dbReference>
<dbReference type="AlphaFoldDB" id="A0A967E6V8"/>
<sequence length="727" mass="82255">MRTIQKKTLQDLEFPTVLQQLASRCNTELGKETALGIQPLTDTHLILSALGKTSEYLSSLVSENRIPNHGFDSINGELQLLKIENTTLEVSGFRRVAALCNTVTTHKKFFKKFKEYYPLLFGASDKIEANAEIPTQIDAVIDRFGEVRDRASDKLLTIRRQINQVRGKIGQSFAAALNLYHGSDYLDDIRESVVENRRVLAVKAMYRRKVKGTVMGSSKTGSIVYIEPEAALKYSRELNNLEFDEKEEIQRILNTLTALIRPFAPLLLEYQSFLTQMDVTAAKAKYALEMNALMPEINEDKRLYLRDAFHPLLFLSNRIQGETTYPQTIELHPENRIIVISGPNAGGKSITLKTIGLLQVMLQSGLLIPVHERSSVCFFDQVLTDIGDNQSIENHLSTYSYRLKNMNQFLKKCNAETLFLIDEFGTGSDPELGGALAEAFLEVFYERGAYGVITTHYANLKALADELPHTANANMLFDGKTLEPTFQLVLGEAGSSFTFEVAQKNGIPYSLINKAKKKVERGKVRFDATIAKLQKERSKMAKTGSRLQEEEQKAKEEAARLEKLNAKIKSKLENYQELYDHDQRMIHLGNKVDKAANKYFQDKKKRALVSELLRIVETENSKRKKKSAKEARTERAKKAQVAQEVQKEVKVIREKKKVEKKKAVQKEKNKPPPVFKIGDRVRMLDGKAVGSIDSLEKGKAIVNYGMFTTNVSMDRLELVERKKNGSK</sequence>
<dbReference type="GO" id="GO:0030983">
    <property type="term" value="F:mismatched DNA binding"/>
    <property type="evidence" value="ECO:0007669"/>
    <property type="project" value="InterPro"/>
</dbReference>
<dbReference type="SUPFAM" id="SSF52540">
    <property type="entry name" value="P-loop containing nucleoside triphosphate hydrolases"/>
    <property type="match status" value="1"/>
</dbReference>
<dbReference type="GO" id="GO:0006298">
    <property type="term" value="P:mismatch repair"/>
    <property type="evidence" value="ECO:0007669"/>
    <property type="project" value="InterPro"/>
</dbReference>
<dbReference type="EMBL" id="VIKU02000003">
    <property type="protein sequence ID" value="NHF60030.1"/>
    <property type="molecule type" value="Genomic_DNA"/>
</dbReference>
<keyword evidence="2" id="KW-0067">ATP-binding</keyword>
<dbReference type="SMART" id="SM00534">
    <property type="entry name" value="MUTSac"/>
    <property type="match status" value="1"/>
</dbReference>
<dbReference type="Gene3D" id="3.40.50.300">
    <property type="entry name" value="P-loop containing nucleotide triphosphate hydrolases"/>
    <property type="match status" value="1"/>
</dbReference>
<evidence type="ECO:0000256" key="4">
    <source>
        <dbReference type="SAM" id="Coils"/>
    </source>
</evidence>
<dbReference type="RefSeq" id="WP_152574534.1">
    <property type="nucleotide sequence ID" value="NZ_VIKU02000003.1"/>
</dbReference>
<dbReference type="PANTHER" id="PTHR48466">
    <property type="entry name" value="OS10G0509000 PROTEIN-RELATED"/>
    <property type="match status" value="1"/>
</dbReference>
<dbReference type="GO" id="GO:0016887">
    <property type="term" value="F:ATP hydrolysis activity"/>
    <property type="evidence" value="ECO:0007669"/>
    <property type="project" value="InterPro"/>
</dbReference>
<evidence type="ECO:0000256" key="1">
    <source>
        <dbReference type="ARBA" id="ARBA00022741"/>
    </source>
</evidence>
<reference evidence="7" key="1">
    <citation type="submission" date="2019-07" db="EMBL/GenBank/DDBJ databases">
        <authorList>
            <person name="De-Chao Zhang Q."/>
        </authorList>
    </citation>
    <scope>NUCLEOTIDE SEQUENCE</scope>
    <source>
        <strain evidence="7">TP-CH-4</strain>
    </source>
</reference>
<dbReference type="InterPro" id="IPR045076">
    <property type="entry name" value="MutS"/>
</dbReference>
<dbReference type="GO" id="GO:0005524">
    <property type="term" value="F:ATP binding"/>
    <property type="evidence" value="ECO:0007669"/>
    <property type="project" value="UniProtKB-KW"/>
</dbReference>
<dbReference type="InterPro" id="IPR027417">
    <property type="entry name" value="P-loop_NTPase"/>
</dbReference>
<dbReference type="InterPro" id="IPR007696">
    <property type="entry name" value="DNA_mismatch_repair_MutS_core"/>
</dbReference>
<feature type="domain" description="DNA mismatch repair protein MutS core" evidence="5">
    <location>
        <begin position="12"/>
        <end position="316"/>
    </location>
</feature>
<evidence type="ECO:0000256" key="3">
    <source>
        <dbReference type="ARBA" id="ARBA00023125"/>
    </source>
</evidence>
<proteinExistence type="predicted"/>
<keyword evidence="8" id="KW-1185">Reference proteome</keyword>
<protein>
    <submittedName>
        <fullName evidence="7">DNA mismatch repair protein MutS</fullName>
    </submittedName>
</protein>
<comment type="caution">
    <text evidence="7">The sequence shown here is derived from an EMBL/GenBank/DDBJ whole genome shotgun (WGS) entry which is preliminary data.</text>
</comment>
<feature type="coiled-coil region" evidence="4">
    <location>
        <begin position="628"/>
        <end position="662"/>
    </location>
</feature>
<dbReference type="GO" id="GO:0045910">
    <property type="term" value="P:negative regulation of DNA recombination"/>
    <property type="evidence" value="ECO:0007669"/>
    <property type="project" value="InterPro"/>
</dbReference>
<feature type="coiled-coil region" evidence="4">
    <location>
        <begin position="530"/>
        <end position="581"/>
    </location>
</feature>
<dbReference type="PANTHER" id="PTHR48466:SF2">
    <property type="entry name" value="OS10G0509000 PROTEIN"/>
    <property type="match status" value="1"/>
</dbReference>
<evidence type="ECO:0000313" key="8">
    <source>
        <dbReference type="Proteomes" id="UP000707206"/>
    </source>
</evidence>
<dbReference type="NCBIfam" id="TIGR01069">
    <property type="entry name" value="mutS2"/>
    <property type="match status" value="1"/>
</dbReference>
<evidence type="ECO:0000313" key="7">
    <source>
        <dbReference type="EMBL" id="NHF60030.1"/>
    </source>
</evidence>
<accession>A0A967E6V8</accession>
<dbReference type="GO" id="GO:0140664">
    <property type="term" value="F:ATP-dependent DNA damage sensor activity"/>
    <property type="evidence" value="ECO:0007669"/>
    <property type="project" value="InterPro"/>
</dbReference>
<dbReference type="Pfam" id="PF00488">
    <property type="entry name" value="MutS_V"/>
    <property type="match status" value="1"/>
</dbReference>
<reference evidence="7" key="2">
    <citation type="submission" date="2020-03" db="EMBL/GenBank/DDBJ databases">
        <title>Flavobacteriaceae bacterium strain TP-CH-4, a member of the family Flavobacteriaceae isolated from a deep-sea seamount.</title>
        <authorList>
            <person name="Zhang D.-C."/>
        </authorList>
    </citation>
    <scope>NUCLEOTIDE SEQUENCE</scope>
    <source>
        <strain evidence="7">TP-CH-4</strain>
    </source>
</reference>
<dbReference type="PIRSF" id="PIRSF005814">
    <property type="entry name" value="MutS_YshD"/>
    <property type="match status" value="1"/>
</dbReference>
<evidence type="ECO:0000256" key="2">
    <source>
        <dbReference type="ARBA" id="ARBA00022840"/>
    </source>
</evidence>